<dbReference type="EMBL" id="AP024597">
    <property type="protein sequence ID" value="BCU71290.1"/>
    <property type="molecule type" value="Genomic_DNA"/>
</dbReference>
<keyword evidence="2" id="KW-1185">Reference proteome</keyword>
<dbReference type="RefSeq" id="WP_225905700.1">
    <property type="nucleotide sequence ID" value="NZ_AP024597.1"/>
</dbReference>
<reference evidence="1 2" key="1">
    <citation type="submission" date="2021-04" db="EMBL/GenBank/DDBJ databases">
        <title>Complete genome sequence of Stygiolobus sp. KN-1.</title>
        <authorList>
            <person name="Nakamura K."/>
            <person name="Sakai H."/>
            <person name="Kurosawa N."/>
        </authorList>
    </citation>
    <scope>NUCLEOTIDE SEQUENCE [LARGE SCALE GENOMIC DNA]</scope>
    <source>
        <strain evidence="1 2">KN-1</strain>
    </source>
</reference>
<accession>A0A8D5U7Q4</accession>
<dbReference type="AlphaFoldDB" id="A0A8D5U7Q4"/>
<protein>
    <submittedName>
        <fullName evidence="1">Uncharacterized protein</fullName>
    </submittedName>
</protein>
<dbReference type="PANTHER" id="PTHR43755:SF1">
    <property type="entry name" value="FAD-DEPENDENT PYRIDINE NUCLEOTIDE-DISULPHIDE OXIDOREDUCTASE"/>
    <property type="match status" value="1"/>
</dbReference>
<organism evidence="1 2">
    <name type="scientific">Stygiolobus caldivivus</name>
    <dbReference type="NCBI Taxonomy" id="2824673"/>
    <lineage>
        <taxon>Archaea</taxon>
        <taxon>Thermoproteota</taxon>
        <taxon>Thermoprotei</taxon>
        <taxon>Sulfolobales</taxon>
        <taxon>Sulfolobaceae</taxon>
        <taxon>Stygiolobus</taxon>
    </lineage>
</organism>
<gene>
    <name evidence="1" type="ORF">KN1_25870</name>
</gene>
<sequence length="293" mass="33753">MMKTLIVGAGYAGLNAYYSLNKNAQILSDKDYFLFYTAYLRAMLNLSRGKYTANLNFVTLGKVIEYDLDQKWVKTKEGKEFNPDNLVLAVGCDRSGQLSFIDKILSKEKISISVETSQEDYLAVQLAFYLRNRGKNVSYCGNALQDLGERVSNAIMESMQEKGIRIEEKCEDIIPECRPPYPFDFFDVDPFLRYKGVYVIGDLIKGYPKVGELAMRTGIYVAKYIKKETVDPFTPIFINIIDTGDYALHIRSNKLWGGNIEVVKRSKVRSLMKRFIERYYIFRKGKMGLLYYL</sequence>
<evidence type="ECO:0000313" key="1">
    <source>
        <dbReference type="EMBL" id="BCU71290.1"/>
    </source>
</evidence>
<evidence type="ECO:0000313" key="2">
    <source>
        <dbReference type="Proteomes" id="UP000825123"/>
    </source>
</evidence>
<dbReference type="Gene3D" id="3.50.50.100">
    <property type="match status" value="2"/>
</dbReference>
<dbReference type="Proteomes" id="UP000825123">
    <property type="component" value="Chromosome"/>
</dbReference>
<dbReference type="InterPro" id="IPR036188">
    <property type="entry name" value="FAD/NAD-bd_sf"/>
</dbReference>
<dbReference type="GeneID" id="66164311"/>
<name>A0A8D5U7Q4_9CREN</name>
<dbReference type="SUPFAM" id="SSF51905">
    <property type="entry name" value="FAD/NAD(P)-binding domain"/>
    <property type="match status" value="1"/>
</dbReference>
<dbReference type="PANTHER" id="PTHR43755">
    <property type="match status" value="1"/>
</dbReference>
<proteinExistence type="predicted"/>
<dbReference type="InterPro" id="IPR052541">
    <property type="entry name" value="SQRD"/>
</dbReference>
<dbReference type="KEGG" id="csty:KN1_25870"/>